<protein>
    <submittedName>
        <fullName evidence="4">Helix-turn-helix domain-containing protein</fullName>
    </submittedName>
</protein>
<gene>
    <name evidence="4" type="ORF">GCM10010478_01540</name>
</gene>
<evidence type="ECO:0000313" key="4">
    <source>
        <dbReference type="EMBL" id="GAA2906733.1"/>
    </source>
</evidence>
<evidence type="ECO:0000256" key="1">
    <source>
        <dbReference type="ARBA" id="ARBA00023015"/>
    </source>
</evidence>
<dbReference type="Gene3D" id="3.40.50.880">
    <property type="match status" value="1"/>
</dbReference>
<dbReference type="InterPro" id="IPR009057">
    <property type="entry name" value="Homeodomain-like_sf"/>
</dbReference>
<dbReference type="Pfam" id="PF12833">
    <property type="entry name" value="HTH_18"/>
    <property type="match status" value="1"/>
</dbReference>
<sequence length="371" mass="40162">MAAHRVVLLFVVGVVRRGGPGTFHPAVSVRAYVSGLRDTCRTIPAMTHRVAVLALDGVLPLDLGIPARVFNEARAADGSRLYSVGTCSIGGRPVRTREDFRLVVEHDESLLETADTVVIATQEPTPQLLATGTLPEDVTAVLKAIRPETRIVSLCTSAFLLAAAGLLDGLRATTHWTLCEAFAELFPGIEIDPNVLFVDNGRILTSAGGAAGIDLCLHLVRRDHGTSVAAAAARRCVAAPWREGGQAQFIEHVVPQDADRSTSATRQWALERLAEPLTLEGMARHAHMSVRTFTRRFRQETGLSPLKWLAQRRLAHARHLLESTTLPVARIARACGFSDPVALRRQFHTYVGLSPAAYRRTHGVPGVTAGR</sequence>
<dbReference type="PROSITE" id="PS01124">
    <property type="entry name" value="HTH_ARAC_FAMILY_2"/>
    <property type="match status" value="1"/>
</dbReference>
<dbReference type="InterPro" id="IPR018060">
    <property type="entry name" value="HTH_AraC"/>
</dbReference>
<dbReference type="InterPro" id="IPR002818">
    <property type="entry name" value="DJ-1/PfpI"/>
</dbReference>
<dbReference type="InterPro" id="IPR052158">
    <property type="entry name" value="INH-QAR"/>
</dbReference>
<keyword evidence="1" id="KW-0805">Transcription regulation</keyword>
<dbReference type="PANTHER" id="PTHR43130:SF3">
    <property type="entry name" value="HTH-TYPE TRANSCRIPTIONAL REGULATOR RV1931C"/>
    <property type="match status" value="1"/>
</dbReference>
<comment type="caution">
    <text evidence="4">The sequence shown here is derived from an EMBL/GenBank/DDBJ whole genome shotgun (WGS) entry which is preliminary data.</text>
</comment>
<dbReference type="SUPFAM" id="SSF52317">
    <property type="entry name" value="Class I glutamine amidotransferase-like"/>
    <property type="match status" value="1"/>
</dbReference>
<evidence type="ECO:0000313" key="5">
    <source>
        <dbReference type="Proteomes" id="UP001501423"/>
    </source>
</evidence>
<organism evidence="4 5">
    <name type="scientific">Streptomyces erythrogriseus</name>
    <dbReference type="NCBI Taxonomy" id="284027"/>
    <lineage>
        <taxon>Bacteria</taxon>
        <taxon>Bacillati</taxon>
        <taxon>Actinomycetota</taxon>
        <taxon>Actinomycetes</taxon>
        <taxon>Kitasatosporales</taxon>
        <taxon>Streptomycetaceae</taxon>
        <taxon>Streptomyces</taxon>
        <taxon>Streptomyces griseoincarnatus group</taxon>
    </lineage>
</organism>
<reference evidence="4 5" key="1">
    <citation type="journal article" date="2019" name="Int. J. Syst. Evol. Microbiol.">
        <title>The Global Catalogue of Microorganisms (GCM) 10K type strain sequencing project: providing services to taxonomists for standard genome sequencing and annotation.</title>
        <authorList>
            <consortium name="The Broad Institute Genomics Platform"/>
            <consortium name="The Broad Institute Genome Sequencing Center for Infectious Disease"/>
            <person name="Wu L."/>
            <person name="Ma J."/>
        </authorList>
    </citation>
    <scope>NUCLEOTIDE SEQUENCE [LARGE SCALE GENOMIC DNA]</scope>
    <source>
        <strain evidence="4 5">JCM 9650</strain>
    </source>
</reference>
<proteinExistence type="predicted"/>
<keyword evidence="5" id="KW-1185">Reference proteome</keyword>
<dbReference type="InterPro" id="IPR029062">
    <property type="entry name" value="Class_I_gatase-like"/>
</dbReference>
<accession>A0ABN3WAF7</accession>
<feature type="domain" description="HTH araC/xylS-type" evidence="3">
    <location>
        <begin position="263"/>
        <end position="361"/>
    </location>
</feature>
<dbReference type="SMART" id="SM00342">
    <property type="entry name" value="HTH_ARAC"/>
    <property type="match status" value="1"/>
</dbReference>
<keyword evidence="2" id="KW-0804">Transcription</keyword>
<dbReference type="Proteomes" id="UP001501423">
    <property type="component" value="Unassembled WGS sequence"/>
</dbReference>
<dbReference type="SUPFAM" id="SSF46689">
    <property type="entry name" value="Homeodomain-like"/>
    <property type="match status" value="2"/>
</dbReference>
<dbReference type="Gene3D" id="1.10.10.60">
    <property type="entry name" value="Homeodomain-like"/>
    <property type="match status" value="1"/>
</dbReference>
<evidence type="ECO:0000259" key="3">
    <source>
        <dbReference type="PROSITE" id="PS01124"/>
    </source>
</evidence>
<name>A0ABN3WAF7_9ACTN</name>
<dbReference type="PANTHER" id="PTHR43130">
    <property type="entry name" value="ARAC-FAMILY TRANSCRIPTIONAL REGULATOR"/>
    <property type="match status" value="1"/>
</dbReference>
<dbReference type="EMBL" id="BAAAVA010000001">
    <property type="protein sequence ID" value="GAA2906733.1"/>
    <property type="molecule type" value="Genomic_DNA"/>
</dbReference>
<dbReference type="Pfam" id="PF01965">
    <property type="entry name" value="DJ-1_PfpI"/>
    <property type="match status" value="1"/>
</dbReference>
<evidence type="ECO:0000256" key="2">
    <source>
        <dbReference type="ARBA" id="ARBA00023163"/>
    </source>
</evidence>